<evidence type="ECO:0000313" key="10">
    <source>
        <dbReference type="EMBL" id="SNQ61085.1"/>
    </source>
</evidence>
<dbReference type="InterPro" id="IPR025857">
    <property type="entry name" value="MacB_PCD"/>
</dbReference>
<keyword evidence="10" id="KW-0449">Lipoprotein</keyword>
<proteinExistence type="predicted"/>
<feature type="transmembrane region" description="Helical" evidence="7">
    <location>
        <begin position="365"/>
        <end position="389"/>
    </location>
</feature>
<evidence type="ECO:0000256" key="5">
    <source>
        <dbReference type="ARBA" id="ARBA00022989"/>
    </source>
</evidence>
<accession>A0A284VP80</accession>
<feature type="transmembrane region" description="Helical" evidence="7">
    <location>
        <begin position="269"/>
        <end position="295"/>
    </location>
</feature>
<keyword evidence="11" id="KW-1185">Reference proteome</keyword>
<gene>
    <name evidence="10" type="ORF">MNV_230006</name>
</gene>
<evidence type="ECO:0000256" key="6">
    <source>
        <dbReference type="ARBA" id="ARBA00023136"/>
    </source>
</evidence>
<reference evidence="11" key="1">
    <citation type="submission" date="2017-06" db="EMBL/GenBank/DDBJ databases">
        <authorList>
            <person name="Cremers G."/>
        </authorList>
    </citation>
    <scope>NUCLEOTIDE SEQUENCE [LARGE SCALE GENOMIC DNA]</scope>
</reference>
<dbReference type="EMBL" id="FZMP01000146">
    <property type="protein sequence ID" value="SNQ61085.1"/>
    <property type="molecule type" value="Genomic_DNA"/>
</dbReference>
<dbReference type="AlphaFoldDB" id="A0A284VP80"/>
<dbReference type="Proteomes" id="UP000218615">
    <property type="component" value="Unassembled WGS sequence"/>
</dbReference>
<evidence type="ECO:0000256" key="2">
    <source>
        <dbReference type="ARBA" id="ARBA00022448"/>
    </source>
</evidence>
<dbReference type="PANTHER" id="PTHR43738:SF1">
    <property type="entry name" value="HEMIN TRANSPORT SYSTEM PERMEASE PROTEIN HRTB-RELATED"/>
    <property type="match status" value="1"/>
</dbReference>
<evidence type="ECO:0000313" key="11">
    <source>
        <dbReference type="Proteomes" id="UP000218615"/>
    </source>
</evidence>
<feature type="transmembrane region" description="Helical" evidence="7">
    <location>
        <begin position="12"/>
        <end position="34"/>
    </location>
</feature>
<keyword evidence="4 7" id="KW-0812">Transmembrane</keyword>
<dbReference type="RefSeq" id="WP_096205703.1">
    <property type="nucleotide sequence ID" value="NZ_FZMP01000146.1"/>
</dbReference>
<keyword evidence="5 7" id="KW-1133">Transmembrane helix</keyword>
<protein>
    <submittedName>
        <fullName evidence="10">Putative ABC-type transport system permease protein (Homolog to LolDCE lipoprotein release factor)</fullName>
    </submittedName>
</protein>
<evidence type="ECO:0000256" key="4">
    <source>
        <dbReference type="ARBA" id="ARBA00022692"/>
    </source>
</evidence>
<evidence type="ECO:0000256" key="3">
    <source>
        <dbReference type="ARBA" id="ARBA00022475"/>
    </source>
</evidence>
<dbReference type="PANTHER" id="PTHR43738">
    <property type="entry name" value="ABC TRANSPORTER, MEMBRANE PROTEIN"/>
    <property type="match status" value="1"/>
</dbReference>
<feature type="domain" description="MacB-like periplasmic core" evidence="9">
    <location>
        <begin position="14"/>
        <end position="244"/>
    </location>
</feature>
<evidence type="ECO:0000259" key="9">
    <source>
        <dbReference type="Pfam" id="PF12704"/>
    </source>
</evidence>
<keyword evidence="6 7" id="KW-0472">Membrane</keyword>
<dbReference type="Pfam" id="PF02687">
    <property type="entry name" value="FtsX"/>
    <property type="match status" value="1"/>
</dbReference>
<evidence type="ECO:0000256" key="1">
    <source>
        <dbReference type="ARBA" id="ARBA00004651"/>
    </source>
</evidence>
<evidence type="ECO:0000256" key="7">
    <source>
        <dbReference type="SAM" id="Phobius"/>
    </source>
</evidence>
<dbReference type="Pfam" id="PF12704">
    <property type="entry name" value="MacB_PCD"/>
    <property type="match status" value="1"/>
</dbReference>
<organism evidence="10 11">
    <name type="scientific">Candidatus Methanoperedens nitratireducens</name>
    <dbReference type="NCBI Taxonomy" id="1392998"/>
    <lineage>
        <taxon>Archaea</taxon>
        <taxon>Methanobacteriati</taxon>
        <taxon>Methanobacteriota</taxon>
        <taxon>Stenosarchaea group</taxon>
        <taxon>Methanomicrobia</taxon>
        <taxon>Methanosarcinales</taxon>
        <taxon>ANME-2 cluster</taxon>
        <taxon>Candidatus Methanoperedentaceae</taxon>
        <taxon>Candidatus Methanoperedens</taxon>
    </lineage>
</organism>
<dbReference type="GO" id="GO:0005886">
    <property type="term" value="C:plasma membrane"/>
    <property type="evidence" value="ECO:0007669"/>
    <property type="project" value="UniProtKB-SubCell"/>
</dbReference>
<dbReference type="InterPro" id="IPR051125">
    <property type="entry name" value="ABC-4/HrtB_transporter"/>
</dbReference>
<sequence length="400" mass="43620">MLAIRNLKRNKLRTCLAVMGVAFAVLSIILLASIGNGLLTTGGNILDQSTIHLWVTGSASDIQSQYMGTGESKITDAHRMLESLRKNRDIAWEMPLLTEMVYAYKEDAEPKAVFAVGVDGTGGSMVTIIQGRDLGTDTHYNKGRYDGKWKNEVLIDSRTASLLNVKVGDTIHVGKTLSEAKNQKFNITGLTDSLSMFSSNPMVIMYLSELQDITGNKYYDGATMILIRLKNPARANDIQKDIQQKYPQYTVSTNQGYLKKALKQNSLPLASAASIVILAIIMGAMMAANTVLLSINEKKKEIAIMQVIGLSRWSIFKSIGIEGLIISLLGGAAGILISIPLVDILNDLLYAYMGIDKLVILQPAYLYMGVMITIVIGLLTGFLAVMRIFGMNTAGLLRGL</sequence>
<evidence type="ECO:0000259" key="8">
    <source>
        <dbReference type="Pfam" id="PF02687"/>
    </source>
</evidence>
<keyword evidence="3" id="KW-1003">Cell membrane</keyword>
<dbReference type="InterPro" id="IPR003838">
    <property type="entry name" value="ABC3_permease_C"/>
</dbReference>
<feature type="transmembrane region" description="Helical" evidence="7">
    <location>
        <begin position="324"/>
        <end position="345"/>
    </location>
</feature>
<feature type="domain" description="ABC3 transporter permease C-terminal" evidence="8">
    <location>
        <begin position="274"/>
        <end position="392"/>
    </location>
</feature>
<dbReference type="OrthoDB" id="163559at2157"/>
<keyword evidence="2" id="KW-0813">Transport</keyword>
<comment type="subcellular location">
    <subcellularLocation>
        <location evidence="1">Cell membrane</location>
        <topology evidence="1">Multi-pass membrane protein</topology>
    </subcellularLocation>
</comment>
<name>A0A284VP80_9EURY</name>